<evidence type="ECO:0000256" key="7">
    <source>
        <dbReference type="ARBA" id="ARBA00030836"/>
    </source>
</evidence>
<comment type="caution">
    <text evidence="9">The sequence shown here is derived from an EMBL/GenBank/DDBJ whole genome shotgun (WGS) entry which is preliminary data.</text>
</comment>
<dbReference type="Pfam" id="PF01470">
    <property type="entry name" value="Peptidase_C15"/>
    <property type="match status" value="1"/>
</dbReference>
<evidence type="ECO:0000256" key="1">
    <source>
        <dbReference type="ARBA" id="ARBA00006641"/>
    </source>
</evidence>
<dbReference type="Proteomes" id="UP000567246">
    <property type="component" value="Unassembled WGS sequence"/>
</dbReference>
<comment type="similarity">
    <text evidence="1">Belongs to the peptidase C15 family.</text>
</comment>
<protein>
    <recommendedName>
        <fullName evidence="2">Pyrrolidone-carboxylate peptidase</fullName>
    </recommendedName>
    <alternativeName>
        <fullName evidence="7">5-oxoprolyl-peptidase</fullName>
    </alternativeName>
    <alternativeName>
        <fullName evidence="8">Pyroglutamyl-peptidase I</fullName>
    </alternativeName>
</protein>
<sequence>MTTPAFASAVRVLLTGFEPFGGDGHNPSIVAARDAVALLAERGVAAEAVELPCAFAAAGPALAAALERTRPEAAVAVGLAGGTGAVRVERIAVNLQDARIPDNAGDQPVDRPVRAEGPAAHFATLPVKRAVEAVRAAGVPAEPSLSAGAFVCNHVMYALLDAPGTARAAGFVHVPWDLAHRPQPDTPALPAEDLARAVAEVALVALEGGADLDVPGGTLH</sequence>
<dbReference type="AlphaFoldDB" id="A0A7W9JH91"/>
<accession>A0A7W9JH91</accession>
<dbReference type="PANTHER" id="PTHR23402:SF1">
    <property type="entry name" value="PYROGLUTAMYL-PEPTIDASE I"/>
    <property type="match status" value="1"/>
</dbReference>
<dbReference type="SUPFAM" id="SSF53182">
    <property type="entry name" value="Pyrrolidone carboxyl peptidase (pyroglutamate aminopeptidase)"/>
    <property type="match status" value="1"/>
</dbReference>
<dbReference type="GO" id="GO:0005829">
    <property type="term" value="C:cytosol"/>
    <property type="evidence" value="ECO:0007669"/>
    <property type="project" value="InterPro"/>
</dbReference>
<name>A0A7W9JH91_9MICC</name>
<evidence type="ECO:0000313" key="9">
    <source>
        <dbReference type="EMBL" id="MBB5847851.1"/>
    </source>
</evidence>
<dbReference type="PANTHER" id="PTHR23402">
    <property type="entry name" value="PROTEASE FAMILY C15 PYROGLUTAMYL-PEPTIDASE I-RELATED"/>
    <property type="match status" value="1"/>
</dbReference>
<evidence type="ECO:0000313" key="10">
    <source>
        <dbReference type="Proteomes" id="UP000567246"/>
    </source>
</evidence>
<dbReference type="Gene3D" id="3.40.630.20">
    <property type="entry name" value="Peptidase C15, pyroglutamyl peptidase I-like"/>
    <property type="match status" value="1"/>
</dbReference>
<dbReference type="GO" id="GO:0006508">
    <property type="term" value="P:proteolysis"/>
    <property type="evidence" value="ECO:0007669"/>
    <property type="project" value="UniProtKB-KW"/>
</dbReference>
<evidence type="ECO:0000256" key="3">
    <source>
        <dbReference type="ARBA" id="ARBA00022490"/>
    </source>
</evidence>
<keyword evidence="4" id="KW-0645">Protease</keyword>
<evidence type="ECO:0000256" key="8">
    <source>
        <dbReference type="ARBA" id="ARBA00031559"/>
    </source>
</evidence>
<evidence type="ECO:0000256" key="2">
    <source>
        <dbReference type="ARBA" id="ARBA00019191"/>
    </source>
</evidence>
<dbReference type="InterPro" id="IPR000816">
    <property type="entry name" value="Peptidase_C15"/>
</dbReference>
<evidence type="ECO:0000256" key="5">
    <source>
        <dbReference type="ARBA" id="ARBA00022801"/>
    </source>
</evidence>
<dbReference type="GO" id="GO:0016920">
    <property type="term" value="F:pyroglutamyl-peptidase activity"/>
    <property type="evidence" value="ECO:0007669"/>
    <property type="project" value="InterPro"/>
</dbReference>
<evidence type="ECO:0000256" key="6">
    <source>
        <dbReference type="ARBA" id="ARBA00022807"/>
    </source>
</evidence>
<reference evidence="9 10" key="1">
    <citation type="submission" date="2020-08" db="EMBL/GenBank/DDBJ databases">
        <title>Sequencing the genomes of 1000 actinobacteria strains.</title>
        <authorList>
            <person name="Klenk H.-P."/>
        </authorList>
    </citation>
    <scope>NUCLEOTIDE SEQUENCE [LARGE SCALE GENOMIC DNA]</scope>
    <source>
        <strain evidence="9 10">DSM 17945</strain>
    </source>
</reference>
<keyword evidence="3" id="KW-0963">Cytoplasm</keyword>
<keyword evidence="6" id="KW-0788">Thiol protease</keyword>
<proteinExistence type="inferred from homology"/>
<dbReference type="PIRSF" id="PIRSF015592">
    <property type="entry name" value="Prld-crbxl_pptds"/>
    <property type="match status" value="1"/>
</dbReference>
<evidence type="ECO:0000256" key="4">
    <source>
        <dbReference type="ARBA" id="ARBA00022670"/>
    </source>
</evidence>
<organism evidence="9 10">
    <name type="scientific">Micrococcus endophyticus</name>
    <dbReference type="NCBI Taxonomy" id="455343"/>
    <lineage>
        <taxon>Bacteria</taxon>
        <taxon>Bacillati</taxon>
        <taxon>Actinomycetota</taxon>
        <taxon>Actinomycetes</taxon>
        <taxon>Micrococcales</taxon>
        <taxon>Micrococcaceae</taxon>
        <taxon>Micrococcus</taxon>
    </lineage>
</organism>
<keyword evidence="10" id="KW-1185">Reference proteome</keyword>
<dbReference type="InterPro" id="IPR016125">
    <property type="entry name" value="Peptidase_C15-like"/>
</dbReference>
<keyword evidence="5 9" id="KW-0378">Hydrolase</keyword>
<dbReference type="EMBL" id="JACHMW010000001">
    <property type="protein sequence ID" value="MBB5847851.1"/>
    <property type="molecule type" value="Genomic_DNA"/>
</dbReference>
<gene>
    <name evidence="9" type="ORF">HDA33_000415</name>
</gene>
<dbReference type="PRINTS" id="PR00706">
    <property type="entry name" value="PYROGLUPTASE"/>
</dbReference>
<dbReference type="CDD" id="cd00501">
    <property type="entry name" value="Peptidase_C15"/>
    <property type="match status" value="1"/>
</dbReference>
<dbReference type="InterPro" id="IPR036440">
    <property type="entry name" value="Peptidase_C15-like_sf"/>
</dbReference>